<evidence type="ECO:0000313" key="2">
    <source>
        <dbReference type="EMBL" id="MPC81008.1"/>
    </source>
</evidence>
<name>A0A5B7IJK5_PORTR</name>
<feature type="compositionally biased region" description="Basic residues" evidence="1">
    <location>
        <begin position="17"/>
        <end position="27"/>
    </location>
</feature>
<gene>
    <name evidence="2" type="ORF">E2C01_075607</name>
</gene>
<proteinExistence type="predicted"/>
<feature type="compositionally biased region" description="Basic and acidic residues" evidence="1">
    <location>
        <begin position="89"/>
        <end position="100"/>
    </location>
</feature>
<dbReference type="EMBL" id="VSRR010055645">
    <property type="protein sequence ID" value="MPC81008.1"/>
    <property type="molecule type" value="Genomic_DNA"/>
</dbReference>
<reference evidence="2 3" key="1">
    <citation type="submission" date="2019-05" db="EMBL/GenBank/DDBJ databases">
        <title>Another draft genome of Portunus trituberculatus and its Hox gene families provides insights of decapod evolution.</title>
        <authorList>
            <person name="Jeong J.-H."/>
            <person name="Song I."/>
            <person name="Kim S."/>
            <person name="Choi T."/>
            <person name="Kim D."/>
            <person name="Ryu S."/>
            <person name="Kim W."/>
        </authorList>
    </citation>
    <scope>NUCLEOTIDE SEQUENCE [LARGE SCALE GENOMIC DNA]</scope>
    <source>
        <tissue evidence="2">Muscle</tissue>
    </source>
</reference>
<sequence length="116" mass="12099">MAAPGCHPRWLAPCPRRPQRSTHRARKASQASGGGRRGGMRGRGKVEGVGVRVNLNTSRPRHAAAPTQGRHPLVGSEQRSPSQTPCHAGEGKGEGEHLARAGEGARGGEMEVSGQG</sequence>
<evidence type="ECO:0000313" key="3">
    <source>
        <dbReference type="Proteomes" id="UP000324222"/>
    </source>
</evidence>
<comment type="caution">
    <text evidence="2">The sequence shown here is derived from an EMBL/GenBank/DDBJ whole genome shotgun (WGS) entry which is preliminary data.</text>
</comment>
<protein>
    <submittedName>
        <fullName evidence="2">Uncharacterized protein</fullName>
    </submittedName>
</protein>
<keyword evidence="3" id="KW-1185">Reference proteome</keyword>
<accession>A0A5B7IJK5</accession>
<organism evidence="2 3">
    <name type="scientific">Portunus trituberculatus</name>
    <name type="common">Swimming crab</name>
    <name type="synonym">Neptunus trituberculatus</name>
    <dbReference type="NCBI Taxonomy" id="210409"/>
    <lineage>
        <taxon>Eukaryota</taxon>
        <taxon>Metazoa</taxon>
        <taxon>Ecdysozoa</taxon>
        <taxon>Arthropoda</taxon>
        <taxon>Crustacea</taxon>
        <taxon>Multicrustacea</taxon>
        <taxon>Malacostraca</taxon>
        <taxon>Eumalacostraca</taxon>
        <taxon>Eucarida</taxon>
        <taxon>Decapoda</taxon>
        <taxon>Pleocyemata</taxon>
        <taxon>Brachyura</taxon>
        <taxon>Eubrachyura</taxon>
        <taxon>Portunoidea</taxon>
        <taxon>Portunidae</taxon>
        <taxon>Portuninae</taxon>
        <taxon>Portunus</taxon>
    </lineage>
</organism>
<feature type="region of interest" description="Disordered" evidence="1">
    <location>
        <begin position="1"/>
        <end position="116"/>
    </location>
</feature>
<dbReference type="Proteomes" id="UP000324222">
    <property type="component" value="Unassembled WGS sequence"/>
</dbReference>
<dbReference type="AlphaFoldDB" id="A0A5B7IJK5"/>
<evidence type="ECO:0000256" key="1">
    <source>
        <dbReference type="SAM" id="MobiDB-lite"/>
    </source>
</evidence>